<dbReference type="Proteomes" id="UP000245341">
    <property type="component" value="Unplaced"/>
</dbReference>
<dbReference type="KEGG" id="lww:115944461"/>
<organism evidence="2 3">
    <name type="scientific">Leptonychotes weddellii</name>
    <name type="common">Weddell seal</name>
    <name type="synonym">Otaria weddellii</name>
    <dbReference type="NCBI Taxonomy" id="9713"/>
    <lineage>
        <taxon>Eukaryota</taxon>
        <taxon>Metazoa</taxon>
        <taxon>Chordata</taxon>
        <taxon>Craniata</taxon>
        <taxon>Vertebrata</taxon>
        <taxon>Euteleostomi</taxon>
        <taxon>Mammalia</taxon>
        <taxon>Eutheria</taxon>
        <taxon>Laurasiatheria</taxon>
        <taxon>Carnivora</taxon>
        <taxon>Caniformia</taxon>
        <taxon>Pinnipedia</taxon>
        <taxon>Phocidae</taxon>
        <taxon>Monachinae</taxon>
        <taxon>Lobodontini</taxon>
        <taxon>Leptonychotes</taxon>
    </lineage>
</organism>
<dbReference type="GeneID" id="115944461"/>
<proteinExistence type="predicted"/>
<evidence type="ECO:0000256" key="1">
    <source>
        <dbReference type="SAM" id="Coils"/>
    </source>
</evidence>
<accession>A0A7F8RQQ7</accession>
<evidence type="ECO:0000313" key="2">
    <source>
        <dbReference type="Proteomes" id="UP000245341"/>
    </source>
</evidence>
<dbReference type="AlphaFoldDB" id="A0A7F8RQQ7"/>
<gene>
    <name evidence="3" type="primary">LOC115944461</name>
</gene>
<sequence length="212" mass="23675">MLSACPTPLTRVPVTRPLSLSGALEGAQNPKWLEHWGMPRQSPRWIKSSRSGMKPLPSERQMLMGAGRAVGGSPSGLCPARGEEVRSQVFLQGKPHKLSPCHTAGAVATQQMCGVQAALPATCRKHALEAELDTCKAKLRAVEAQLLEVLEEKLRLRQEVEAWEEDMQQLVRQRVERQLQREARGSLGAPVDPRTPRAPWVRFPLGRWGRWW</sequence>
<keyword evidence="1" id="KW-0175">Coiled coil</keyword>
<keyword evidence="2" id="KW-1185">Reference proteome</keyword>
<dbReference type="OrthoDB" id="9451547at2759"/>
<name>A0A7F8RQQ7_LEPWE</name>
<dbReference type="RefSeq" id="XP_030895596.1">
    <property type="nucleotide sequence ID" value="XM_031039736.1"/>
</dbReference>
<protein>
    <submittedName>
        <fullName evidence="3">Uncharacterized protein LOC115944461 isoform X1</fullName>
    </submittedName>
</protein>
<feature type="coiled-coil region" evidence="1">
    <location>
        <begin position="125"/>
        <end position="180"/>
    </location>
</feature>
<reference evidence="3" key="1">
    <citation type="submission" date="2025-08" db="UniProtKB">
        <authorList>
            <consortium name="RefSeq"/>
        </authorList>
    </citation>
    <scope>IDENTIFICATION</scope>
    <source>
        <tissue evidence="3">Liver</tissue>
    </source>
</reference>
<evidence type="ECO:0000313" key="3">
    <source>
        <dbReference type="RefSeq" id="XP_030895596.1"/>
    </source>
</evidence>